<evidence type="ECO:0000313" key="2">
    <source>
        <dbReference type="EMBL" id="GMA24807.1"/>
    </source>
</evidence>
<dbReference type="EMBL" id="BSUK01000001">
    <property type="protein sequence ID" value="GMA24807.1"/>
    <property type="molecule type" value="Genomic_DNA"/>
</dbReference>
<reference evidence="3" key="1">
    <citation type="journal article" date="2019" name="Int. J. Syst. Evol. Microbiol.">
        <title>The Global Catalogue of Microorganisms (GCM) 10K type strain sequencing project: providing services to taxonomists for standard genome sequencing and annotation.</title>
        <authorList>
            <consortium name="The Broad Institute Genomics Platform"/>
            <consortium name="The Broad Institute Genome Sequencing Center for Infectious Disease"/>
            <person name="Wu L."/>
            <person name="Ma J."/>
        </authorList>
    </citation>
    <scope>NUCLEOTIDE SEQUENCE [LARGE SCALE GENOMIC DNA]</scope>
    <source>
        <strain evidence="3">NBRC 106348</strain>
    </source>
</reference>
<sequence length="70" mass="7253">MTANIQSMSTTFSVTGTLDTPAALGFYAGKSATTPYLVTPTQYTLSKAPTPPKSASDGDERSDGGVARQH</sequence>
<accession>A0ABQ6I2F2</accession>
<dbReference type="Proteomes" id="UP001157091">
    <property type="component" value="Unassembled WGS sequence"/>
</dbReference>
<organism evidence="2 3">
    <name type="scientific">Luteimicrobium album</name>
    <dbReference type="NCBI Taxonomy" id="1054550"/>
    <lineage>
        <taxon>Bacteria</taxon>
        <taxon>Bacillati</taxon>
        <taxon>Actinomycetota</taxon>
        <taxon>Actinomycetes</taxon>
        <taxon>Micrococcales</taxon>
        <taxon>Luteimicrobium</taxon>
    </lineage>
</organism>
<name>A0ABQ6I2F2_9MICO</name>
<protein>
    <submittedName>
        <fullName evidence="2">Uncharacterized protein</fullName>
    </submittedName>
</protein>
<evidence type="ECO:0000313" key="3">
    <source>
        <dbReference type="Proteomes" id="UP001157091"/>
    </source>
</evidence>
<evidence type="ECO:0000256" key="1">
    <source>
        <dbReference type="SAM" id="MobiDB-lite"/>
    </source>
</evidence>
<gene>
    <name evidence="2" type="ORF">GCM10025864_25660</name>
</gene>
<proteinExistence type="predicted"/>
<keyword evidence="3" id="KW-1185">Reference proteome</keyword>
<comment type="caution">
    <text evidence="2">The sequence shown here is derived from an EMBL/GenBank/DDBJ whole genome shotgun (WGS) entry which is preliminary data.</text>
</comment>
<feature type="region of interest" description="Disordered" evidence="1">
    <location>
        <begin position="43"/>
        <end position="70"/>
    </location>
</feature>